<dbReference type="RefSeq" id="XP_007863211.1">
    <property type="nucleotide sequence ID" value="XM_007865020.1"/>
</dbReference>
<dbReference type="InterPro" id="IPR022702">
    <property type="entry name" value="Cytosine_MeTrfase1_RFD"/>
</dbReference>
<dbReference type="PANTHER" id="PTHR10629">
    <property type="entry name" value="CYTOSINE-SPECIFIC METHYLTRANSFERASE"/>
    <property type="match status" value="1"/>
</dbReference>
<accession>S7QDG0</accession>
<feature type="domain" description="RFTS" evidence="10">
    <location>
        <begin position="69"/>
        <end position="208"/>
    </location>
</feature>
<dbReference type="NCBIfam" id="TIGR00675">
    <property type="entry name" value="dcm"/>
    <property type="match status" value="1"/>
</dbReference>
<dbReference type="InterPro" id="IPR043151">
    <property type="entry name" value="BAH_sf"/>
</dbReference>
<comment type="subcellular location">
    <subcellularLocation>
        <location evidence="1">Nucleus</location>
    </subcellularLocation>
</comment>
<comment type="similarity">
    <text evidence="7 8">Belongs to the class I-like SAM-binding methyltransferase superfamily. C5-methyltransferase family.</text>
</comment>
<dbReference type="KEGG" id="gtr:GLOTRDRAFT_136712"/>
<dbReference type="EMBL" id="KB469298">
    <property type="protein sequence ID" value="EPQ57871.1"/>
    <property type="molecule type" value="Genomic_DNA"/>
</dbReference>
<evidence type="ECO:0000313" key="11">
    <source>
        <dbReference type="EMBL" id="EPQ57871.1"/>
    </source>
</evidence>
<dbReference type="PROSITE" id="PS00095">
    <property type="entry name" value="C5_MTASE_2"/>
    <property type="match status" value="1"/>
</dbReference>
<evidence type="ECO:0000256" key="9">
    <source>
        <dbReference type="RuleBase" id="RU000417"/>
    </source>
</evidence>
<dbReference type="InterPro" id="IPR029063">
    <property type="entry name" value="SAM-dependent_MTases_sf"/>
</dbReference>
<evidence type="ECO:0000256" key="6">
    <source>
        <dbReference type="PIRSR" id="PIRSR037404-1"/>
    </source>
</evidence>
<dbReference type="PIRSF" id="PIRSF037404">
    <property type="entry name" value="DNMT1"/>
    <property type="match status" value="1"/>
</dbReference>
<dbReference type="Pfam" id="PF12047">
    <property type="entry name" value="DNMT1-RFD"/>
    <property type="match status" value="1"/>
</dbReference>
<evidence type="ECO:0000256" key="4">
    <source>
        <dbReference type="ARBA" id="ARBA00022691"/>
    </source>
</evidence>
<organism evidence="11 12">
    <name type="scientific">Gloeophyllum trabeum (strain ATCC 11539 / FP-39264 / Madison 617)</name>
    <name type="common">Brown rot fungus</name>
    <dbReference type="NCBI Taxonomy" id="670483"/>
    <lineage>
        <taxon>Eukaryota</taxon>
        <taxon>Fungi</taxon>
        <taxon>Dikarya</taxon>
        <taxon>Basidiomycota</taxon>
        <taxon>Agaricomycotina</taxon>
        <taxon>Agaricomycetes</taxon>
        <taxon>Gloeophyllales</taxon>
        <taxon>Gloeophyllaceae</taxon>
        <taxon>Gloeophyllum</taxon>
    </lineage>
</organism>
<dbReference type="STRING" id="670483.S7QDG0"/>
<comment type="catalytic activity">
    <reaction evidence="9">
        <text>a 2'-deoxycytidine in DNA + S-adenosyl-L-methionine = a 5-methyl-2'-deoxycytidine in DNA + S-adenosyl-L-homocysteine + H(+)</text>
        <dbReference type="Rhea" id="RHEA:13681"/>
        <dbReference type="Rhea" id="RHEA-COMP:11369"/>
        <dbReference type="Rhea" id="RHEA-COMP:11370"/>
        <dbReference type="ChEBI" id="CHEBI:15378"/>
        <dbReference type="ChEBI" id="CHEBI:57856"/>
        <dbReference type="ChEBI" id="CHEBI:59789"/>
        <dbReference type="ChEBI" id="CHEBI:85452"/>
        <dbReference type="ChEBI" id="CHEBI:85454"/>
        <dbReference type="EC" id="2.1.1.37"/>
    </reaction>
</comment>
<evidence type="ECO:0000259" key="10">
    <source>
        <dbReference type="Pfam" id="PF12047"/>
    </source>
</evidence>
<dbReference type="PROSITE" id="PS51679">
    <property type="entry name" value="SAM_MT_C5"/>
    <property type="match status" value="1"/>
</dbReference>
<dbReference type="GO" id="GO:0044027">
    <property type="term" value="P:negative regulation of gene expression via chromosomal CpG island methylation"/>
    <property type="evidence" value="ECO:0007669"/>
    <property type="project" value="TreeGrafter"/>
</dbReference>
<dbReference type="GO" id="GO:0003886">
    <property type="term" value="F:DNA (cytosine-5-)-methyltransferase activity"/>
    <property type="evidence" value="ECO:0007669"/>
    <property type="project" value="UniProtKB-EC"/>
</dbReference>
<dbReference type="Gene3D" id="2.30.30.490">
    <property type="match status" value="1"/>
</dbReference>
<sequence length="1080" mass="120579">MAHVQIRISPVKQGGRSDRESLPALEHVKAASVYDADSPIFIAPDNALIESADVQLIGELEAEDVVSGQDVPVRLLSEFTIYDKESKALVHIAALLHLAGENGLDSGVDYSASGLVRPWTDEDEDEEVGQEDDPEDDIQLAEQCLMLDEILDVNMYNFEDHELDTKIWLKTRYAWYILDMPSATYIPFYADFYKKHHVVCLVLSVALSDPRTTWTAFMDNVKAGQYVGFDPLFSLILGNPLTPADLELDDVKSYLLGCLIDLKDTYGMKTKLAQSLLIKEFQHALQGTQAALSAGLKGYPAHTSAPKTLSTNQHPKASVKTVVTPTIHKIARPHFLQHFIAVGPSLAQDLELDGEHSVQPEHYTNPSWICWLEPGEEKGHYKSVNADGDIFCAGDIVAVPPGHDEDCIRQMHAAAAPAQCENLIANSMWFCEIQYFYQCGPDKMFHARWLEHGSKTILEELADPSCLFYVNECDDLKVACIFTKEMEISQQDGISYDEQRLVKTDKVLELKSSQVAGHCYVVHPDALELDVTLDDWLTYDDHFFVMEVLDSDQRVNMPVEDFQTCGACYQDQLVSMQQHKALLARNQPLQALELFSGAGGLSVGLHSTPYIQTRWAVELSQTPALTYQKNHPGTMVYNMSTNDLLQKTLDAHENQHAFDPTSLQGLMQPMPVPGEVDLIYGGPPCQSFSGANYNKVPDDPRSALIANFMSWVDYYRPRYFLIENVVGMLNHRLKACKVNNQTVGGIQMGIVKFIMRAATTLGYQVHCKVLQAAEYGSPQSRERIIFIGARGLTPLPRFPIPTHCFPRRVRQRSTVTGNSITGVNRLPDYPDIGRAPFAQVTVNDATSDLPPYDWVNPHKTIPATRKDECEVMSREARGIKQFIAHDPDECGSTYPGYAEPVPYACRPKNGYQRWMREGMGDGKCEGHYTKFFRPIIVERVVNVPLRPIADHTNLPNALRGTTNNTGQSEKLKGLYARLDANGHFSTALTTVLPMRKPGGKVLHPTQKRVITVRECARAQGFPDNYVFVTEGKTANARVQDQLKQIGNAVPIPLGRALGMAIGESLMQVWKEQERRGSPEI</sequence>
<protein>
    <recommendedName>
        <fullName evidence="9">Cytosine-specific methyltransferase</fullName>
        <ecNumber evidence="9">2.1.1.37</ecNumber>
    </recommendedName>
</protein>
<dbReference type="GO" id="GO:0006346">
    <property type="term" value="P:DNA methylation-dependent constitutive heterochromatin formation"/>
    <property type="evidence" value="ECO:0007669"/>
    <property type="project" value="InterPro"/>
</dbReference>
<evidence type="ECO:0000256" key="1">
    <source>
        <dbReference type="ARBA" id="ARBA00004123"/>
    </source>
</evidence>
<keyword evidence="5" id="KW-0539">Nucleus</keyword>
<reference evidence="11 12" key="1">
    <citation type="journal article" date="2012" name="Science">
        <title>The Paleozoic origin of enzymatic lignin decomposition reconstructed from 31 fungal genomes.</title>
        <authorList>
            <person name="Floudas D."/>
            <person name="Binder M."/>
            <person name="Riley R."/>
            <person name="Barry K."/>
            <person name="Blanchette R.A."/>
            <person name="Henrissat B."/>
            <person name="Martinez A.T."/>
            <person name="Otillar R."/>
            <person name="Spatafora J.W."/>
            <person name="Yadav J.S."/>
            <person name="Aerts A."/>
            <person name="Benoit I."/>
            <person name="Boyd A."/>
            <person name="Carlson A."/>
            <person name="Copeland A."/>
            <person name="Coutinho P.M."/>
            <person name="de Vries R.P."/>
            <person name="Ferreira P."/>
            <person name="Findley K."/>
            <person name="Foster B."/>
            <person name="Gaskell J."/>
            <person name="Glotzer D."/>
            <person name="Gorecki P."/>
            <person name="Heitman J."/>
            <person name="Hesse C."/>
            <person name="Hori C."/>
            <person name="Igarashi K."/>
            <person name="Jurgens J.A."/>
            <person name="Kallen N."/>
            <person name="Kersten P."/>
            <person name="Kohler A."/>
            <person name="Kuees U."/>
            <person name="Kumar T.K.A."/>
            <person name="Kuo A."/>
            <person name="LaButti K."/>
            <person name="Larrondo L.F."/>
            <person name="Lindquist E."/>
            <person name="Ling A."/>
            <person name="Lombard V."/>
            <person name="Lucas S."/>
            <person name="Lundell T."/>
            <person name="Martin R."/>
            <person name="McLaughlin D.J."/>
            <person name="Morgenstern I."/>
            <person name="Morin E."/>
            <person name="Murat C."/>
            <person name="Nagy L.G."/>
            <person name="Nolan M."/>
            <person name="Ohm R.A."/>
            <person name="Patyshakuliyeva A."/>
            <person name="Rokas A."/>
            <person name="Ruiz-Duenas F.J."/>
            <person name="Sabat G."/>
            <person name="Salamov A."/>
            <person name="Samejima M."/>
            <person name="Schmutz J."/>
            <person name="Slot J.C."/>
            <person name="St John F."/>
            <person name="Stenlid J."/>
            <person name="Sun H."/>
            <person name="Sun S."/>
            <person name="Syed K."/>
            <person name="Tsang A."/>
            <person name="Wiebenga A."/>
            <person name="Young D."/>
            <person name="Pisabarro A."/>
            <person name="Eastwood D.C."/>
            <person name="Martin F."/>
            <person name="Cullen D."/>
            <person name="Grigoriev I.V."/>
            <person name="Hibbett D.S."/>
        </authorList>
    </citation>
    <scope>NUCLEOTIDE SEQUENCE [LARGE SCALE GENOMIC DNA]</scope>
    <source>
        <strain evidence="11 12">ATCC 11539</strain>
    </source>
</reference>
<keyword evidence="3 7" id="KW-0808">Transferase</keyword>
<dbReference type="GO" id="GO:0005634">
    <property type="term" value="C:nucleus"/>
    <property type="evidence" value="ECO:0007669"/>
    <property type="project" value="UniProtKB-SubCell"/>
</dbReference>
<dbReference type="GeneID" id="19303607"/>
<dbReference type="SUPFAM" id="SSF53335">
    <property type="entry name" value="S-adenosyl-L-methionine-dependent methyltransferases"/>
    <property type="match status" value="1"/>
</dbReference>
<evidence type="ECO:0000256" key="7">
    <source>
        <dbReference type="PROSITE-ProRule" id="PRU01016"/>
    </source>
</evidence>
<evidence type="ECO:0000313" key="12">
    <source>
        <dbReference type="Proteomes" id="UP000030669"/>
    </source>
</evidence>
<dbReference type="eggNOG" id="ENOG502QPKK">
    <property type="taxonomic scope" value="Eukaryota"/>
</dbReference>
<evidence type="ECO:0000256" key="2">
    <source>
        <dbReference type="ARBA" id="ARBA00022603"/>
    </source>
</evidence>
<dbReference type="InterPro" id="IPR001525">
    <property type="entry name" value="C5_MeTfrase"/>
</dbReference>
<dbReference type="EC" id="2.1.1.37" evidence="9"/>
<feature type="active site" evidence="6 7">
    <location>
        <position position="685"/>
    </location>
</feature>
<dbReference type="AlphaFoldDB" id="S7QDG0"/>
<keyword evidence="12" id="KW-1185">Reference proteome</keyword>
<name>S7QDG0_GLOTA</name>
<evidence type="ECO:0000256" key="5">
    <source>
        <dbReference type="ARBA" id="ARBA00023242"/>
    </source>
</evidence>
<keyword evidence="2 7" id="KW-0489">Methyltransferase</keyword>
<dbReference type="GO" id="GO:0032259">
    <property type="term" value="P:methylation"/>
    <property type="evidence" value="ECO:0007669"/>
    <property type="project" value="UniProtKB-KW"/>
</dbReference>
<dbReference type="Proteomes" id="UP000030669">
    <property type="component" value="Unassembled WGS sequence"/>
</dbReference>
<keyword evidence="4 7" id="KW-0949">S-adenosyl-L-methionine</keyword>
<dbReference type="OrthoDB" id="5376140at2759"/>
<dbReference type="GO" id="GO:0003677">
    <property type="term" value="F:DNA binding"/>
    <property type="evidence" value="ECO:0007669"/>
    <property type="project" value="TreeGrafter"/>
</dbReference>
<dbReference type="PANTHER" id="PTHR10629:SF52">
    <property type="entry name" value="DNA (CYTOSINE-5)-METHYLTRANSFERASE 1"/>
    <property type="match status" value="1"/>
</dbReference>
<proteinExistence type="inferred from homology"/>
<dbReference type="PROSITE" id="PS00094">
    <property type="entry name" value="C5_MTASE_1"/>
    <property type="match status" value="1"/>
</dbReference>
<dbReference type="InterPro" id="IPR018117">
    <property type="entry name" value="C5_DNA_meth_AS"/>
</dbReference>
<dbReference type="Pfam" id="PF00145">
    <property type="entry name" value="DNA_methylase"/>
    <property type="match status" value="1"/>
</dbReference>
<dbReference type="PRINTS" id="PR00105">
    <property type="entry name" value="C5METTRFRASE"/>
</dbReference>
<evidence type="ECO:0000256" key="3">
    <source>
        <dbReference type="ARBA" id="ARBA00022679"/>
    </source>
</evidence>
<dbReference type="InterPro" id="IPR031303">
    <property type="entry name" value="C5_meth_CS"/>
</dbReference>
<gene>
    <name evidence="11" type="ORF">GLOTRDRAFT_136712</name>
</gene>
<dbReference type="OMA" id="KINDAEC"/>
<dbReference type="Gene3D" id="3.90.120.10">
    <property type="entry name" value="DNA Methylase, subunit A, domain 2"/>
    <property type="match status" value="1"/>
</dbReference>
<dbReference type="InterPro" id="IPR050390">
    <property type="entry name" value="C5-Methyltransferase"/>
</dbReference>
<evidence type="ECO:0000256" key="8">
    <source>
        <dbReference type="RuleBase" id="RU000416"/>
    </source>
</evidence>
<dbReference type="HOGENOM" id="CLU_008262_0_0_1"/>
<dbReference type="Gene3D" id="3.40.50.150">
    <property type="entry name" value="Vaccinia Virus protein VP39"/>
    <property type="match status" value="1"/>
</dbReference>